<dbReference type="Gene3D" id="2.30.30.360">
    <property type="entry name" value="Myosin S1 fragment, N-terminal"/>
    <property type="match status" value="1"/>
</dbReference>
<dbReference type="Pfam" id="PF02736">
    <property type="entry name" value="Myosin_N"/>
    <property type="match status" value="1"/>
</dbReference>
<name>A0A915I615_ROMCU</name>
<protein>
    <submittedName>
        <fullName evidence="5">Myosin N-terminal SH3-like domain-containing protein</fullName>
    </submittedName>
</protein>
<proteinExistence type="predicted"/>
<dbReference type="InterPro" id="IPR008989">
    <property type="entry name" value="Myosin_S1_N"/>
</dbReference>
<evidence type="ECO:0000313" key="5">
    <source>
        <dbReference type="WBParaSite" id="nRc.2.0.1.t09579-RA"/>
    </source>
</evidence>
<keyword evidence="2" id="KW-0067">ATP-binding</keyword>
<organism evidence="4 5">
    <name type="scientific">Romanomermis culicivorax</name>
    <name type="common">Nematode worm</name>
    <dbReference type="NCBI Taxonomy" id="13658"/>
    <lineage>
        <taxon>Eukaryota</taxon>
        <taxon>Metazoa</taxon>
        <taxon>Ecdysozoa</taxon>
        <taxon>Nematoda</taxon>
        <taxon>Enoplea</taxon>
        <taxon>Dorylaimia</taxon>
        <taxon>Mermithida</taxon>
        <taxon>Mermithoidea</taxon>
        <taxon>Mermithidae</taxon>
        <taxon>Romanomermis</taxon>
    </lineage>
</organism>
<evidence type="ECO:0000256" key="2">
    <source>
        <dbReference type="ARBA" id="ARBA00022840"/>
    </source>
</evidence>
<accession>A0A915I615</accession>
<evidence type="ECO:0000256" key="1">
    <source>
        <dbReference type="ARBA" id="ARBA00022741"/>
    </source>
</evidence>
<dbReference type="SUPFAM" id="SSF50084">
    <property type="entry name" value="Myosin S1 fragment, N-terminal domain"/>
    <property type="match status" value="1"/>
</dbReference>
<dbReference type="GO" id="GO:0005524">
    <property type="term" value="F:ATP binding"/>
    <property type="evidence" value="ECO:0007669"/>
    <property type="project" value="UniProtKB-KW"/>
</dbReference>
<evidence type="ECO:0000313" key="4">
    <source>
        <dbReference type="Proteomes" id="UP000887565"/>
    </source>
</evidence>
<keyword evidence="1" id="KW-0547">Nucleotide-binding</keyword>
<dbReference type="InterPro" id="IPR004009">
    <property type="entry name" value="SH3_Myosin"/>
</dbReference>
<keyword evidence="4" id="KW-1185">Reference proteome</keyword>
<dbReference type="Proteomes" id="UP000887565">
    <property type="component" value="Unplaced"/>
</dbReference>
<dbReference type="OMA" id="ESICLNM"/>
<evidence type="ECO:0000259" key="3">
    <source>
        <dbReference type="PROSITE" id="PS51844"/>
    </source>
</evidence>
<dbReference type="GO" id="GO:0016459">
    <property type="term" value="C:myosin complex"/>
    <property type="evidence" value="ECO:0007669"/>
    <property type="project" value="InterPro"/>
</dbReference>
<dbReference type="PROSITE" id="PS51844">
    <property type="entry name" value="SH3_LIKE"/>
    <property type="match status" value="1"/>
</dbReference>
<reference evidence="5" key="1">
    <citation type="submission" date="2022-11" db="UniProtKB">
        <authorList>
            <consortium name="WormBaseParasite"/>
        </authorList>
    </citation>
    <scope>IDENTIFICATION</scope>
</reference>
<dbReference type="GO" id="GO:0003774">
    <property type="term" value="F:cytoskeletal motor activity"/>
    <property type="evidence" value="ECO:0007669"/>
    <property type="project" value="InterPro"/>
</dbReference>
<sequence>MDKNSNMRKLQLRCDKADKPEIVSNMSDFIENDEGWPFLKVSEEQAIRDSTRPYDSKKNVWVPDPEDGFVTAEVRGSKGDLVSVVTDKGNE</sequence>
<dbReference type="AlphaFoldDB" id="A0A915I615"/>
<dbReference type="GO" id="GO:0051015">
    <property type="term" value="F:actin filament binding"/>
    <property type="evidence" value="ECO:0007669"/>
    <property type="project" value="InterPro"/>
</dbReference>
<dbReference type="WBParaSite" id="nRc.2.0.1.t09579-RA">
    <property type="protein sequence ID" value="nRc.2.0.1.t09579-RA"/>
    <property type="gene ID" value="nRc.2.0.1.g09579"/>
</dbReference>
<feature type="domain" description="Myosin N-terminal SH3-like" evidence="3">
    <location>
        <begin position="55"/>
        <end position="91"/>
    </location>
</feature>